<dbReference type="SMART" id="SM00257">
    <property type="entry name" value="LysM"/>
    <property type="match status" value="1"/>
</dbReference>
<dbReference type="EMBL" id="JADILX010000004">
    <property type="protein sequence ID" value="MBO8484844.1"/>
    <property type="molecule type" value="Genomic_DNA"/>
</dbReference>
<dbReference type="PANTHER" id="PTHR33308">
    <property type="entry name" value="PEPTIDOGLYCAN HYDROLASE FLGJ"/>
    <property type="match status" value="1"/>
</dbReference>
<gene>
    <name evidence="8" type="ORF">IAB78_00260</name>
</gene>
<feature type="domain" description="LysM" evidence="7">
    <location>
        <begin position="298"/>
        <end position="342"/>
    </location>
</feature>
<keyword evidence="2" id="KW-0081">Bacteriolytic enzyme</keyword>
<dbReference type="InterPro" id="IPR002901">
    <property type="entry name" value="MGlyc_endo_b_GlcNAc-like_dom"/>
</dbReference>
<accession>A0A9D9J3J9</accession>
<evidence type="ECO:0000313" key="8">
    <source>
        <dbReference type="EMBL" id="MBO8484844.1"/>
    </source>
</evidence>
<sequence length="345" mass="39803">MSERNMKMMKYSVNISLKSLAVALAVILFQSHASGERSPQQSYINTYSRTAVAEMYRSGVPASITLAQGMLESANGQSVLAVKGNNHFGIKCHDWNGPRMYYDDDRKGECFRKYSSPEESFRDHSDFLRYRDRYKFLFDLETTDYKGWAYGLKRAGYATDPAYPRKLIKLIEDYDLDRYDTMSPDYASSDKKDRPKKRRGRRNAEIPESPSLLEQSQPLSQREGRRFSLSLSRQLYSQNGVPFLYSSEGETYADIAKANGLFKKEILRFNDLKEDTTLLPGTAVYLQRKKAQAAEHVEKHVVEADETLRDISQRYGVRLKSLLKINGFTEDHVVREGDMVKLRRR</sequence>
<feature type="signal peptide" evidence="6">
    <location>
        <begin position="1"/>
        <end position="33"/>
    </location>
</feature>
<feature type="region of interest" description="Disordered" evidence="5">
    <location>
        <begin position="185"/>
        <end position="221"/>
    </location>
</feature>
<dbReference type="GO" id="GO:0004040">
    <property type="term" value="F:amidase activity"/>
    <property type="evidence" value="ECO:0007669"/>
    <property type="project" value="InterPro"/>
</dbReference>
<keyword evidence="6" id="KW-0732">Signal</keyword>
<dbReference type="Proteomes" id="UP000823750">
    <property type="component" value="Unassembled WGS sequence"/>
</dbReference>
<proteinExistence type="predicted"/>
<evidence type="ECO:0000313" key="9">
    <source>
        <dbReference type="Proteomes" id="UP000823750"/>
    </source>
</evidence>
<keyword evidence="1" id="KW-0929">Antimicrobial</keyword>
<comment type="caution">
    <text evidence="8">The sequence shown here is derived from an EMBL/GenBank/DDBJ whole genome shotgun (WGS) entry which is preliminary data.</text>
</comment>
<dbReference type="SMART" id="SM00047">
    <property type="entry name" value="LYZ2"/>
    <property type="match status" value="1"/>
</dbReference>
<dbReference type="Pfam" id="PF01832">
    <property type="entry name" value="Glucosaminidase"/>
    <property type="match status" value="1"/>
</dbReference>
<dbReference type="InterPro" id="IPR051056">
    <property type="entry name" value="Glycosyl_Hydrolase_73"/>
</dbReference>
<dbReference type="Gene3D" id="1.10.530.10">
    <property type="match status" value="1"/>
</dbReference>
<evidence type="ECO:0000256" key="1">
    <source>
        <dbReference type="ARBA" id="ARBA00022529"/>
    </source>
</evidence>
<evidence type="ECO:0000256" key="4">
    <source>
        <dbReference type="ARBA" id="ARBA00032108"/>
    </source>
</evidence>
<dbReference type="PANTHER" id="PTHR33308:SF9">
    <property type="entry name" value="PEPTIDOGLYCAN HYDROLASE FLGJ"/>
    <property type="match status" value="1"/>
</dbReference>
<evidence type="ECO:0000259" key="7">
    <source>
        <dbReference type="PROSITE" id="PS51782"/>
    </source>
</evidence>
<dbReference type="Gene3D" id="3.10.350.10">
    <property type="entry name" value="LysM domain"/>
    <property type="match status" value="1"/>
</dbReference>
<dbReference type="InterPro" id="IPR018392">
    <property type="entry name" value="LysM"/>
</dbReference>
<evidence type="ECO:0000256" key="3">
    <source>
        <dbReference type="ARBA" id="ARBA00022801"/>
    </source>
</evidence>
<keyword evidence="3" id="KW-0378">Hydrolase</keyword>
<dbReference type="InterPro" id="IPR036779">
    <property type="entry name" value="LysM_dom_sf"/>
</dbReference>
<feature type="compositionally biased region" description="Low complexity" evidence="5">
    <location>
        <begin position="207"/>
        <end position="221"/>
    </location>
</feature>
<protein>
    <recommendedName>
        <fullName evidence="4">Peptidoglycan hydrolase</fullName>
    </recommendedName>
</protein>
<dbReference type="PROSITE" id="PS51782">
    <property type="entry name" value="LYSM"/>
    <property type="match status" value="1"/>
</dbReference>
<dbReference type="GO" id="GO:0031640">
    <property type="term" value="P:killing of cells of another organism"/>
    <property type="evidence" value="ECO:0007669"/>
    <property type="project" value="UniProtKB-KW"/>
</dbReference>
<reference evidence="8" key="1">
    <citation type="submission" date="2020-10" db="EMBL/GenBank/DDBJ databases">
        <authorList>
            <person name="Gilroy R."/>
        </authorList>
    </citation>
    <scope>NUCLEOTIDE SEQUENCE</scope>
    <source>
        <strain evidence="8">B2-16538</strain>
    </source>
</reference>
<dbReference type="Pfam" id="PF01476">
    <property type="entry name" value="LysM"/>
    <property type="match status" value="2"/>
</dbReference>
<feature type="chain" id="PRO_5039688339" description="Peptidoglycan hydrolase" evidence="6">
    <location>
        <begin position="34"/>
        <end position="345"/>
    </location>
</feature>
<dbReference type="AlphaFoldDB" id="A0A9D9J3J9"/>
<evidence type="ECO:0000256" key="6">
    <source>
        <dbReference type="SAM" id="SignalP"/>
    </source>
</evidence>
<dbReference type="CDD" id="cd00118">
    <property type="entry name" value="LysM"/>
    <property type="match status" value="2"/>
</dbReference>
<name>A0A9D9J3J9_9BACT</name>
<dbReference type="SUPFAM" id="SSF54106">
    <property type="entry name" value="LysM domain"/>
    <property type="match status" value="1"/>
</dbReference>
<dbReference type="GO" id="GO:0042742">
    <property type="term" value="P:defense response to bacterium"/>
    <property type="evidence" value="ECO:0007669"/>
    <property type="project" value="UniProtKB-KW"/>
</dbReference>
<organism evidence="8 9">
    <name type="scientific">Candidatus Cryptobacteroides excrementavium</name>
    <dbReference type="NCBI Taxonomy" id="2840759"/>
    <lineage>
        <taxon>Bacteria</taxon>
        <taxon>Pseudomonadati</taxon>
        <taxon>Bacteroidota</taxon>
        <taxon>Bacteroidia</taxon>
        <taxon>Bacteroidales</taxon>
        <taxon>Candidatus Cryptobacteroides</taxon>
    </lineage>
</organism>
<reference evidence="8" key="2">
    <citation type="journal article" date="2021" name="PeerJ">
        <title>Extensive microbial diversity within the chicken gut microbiome revealed by metagenomics and culture.</title>
        <authorList>
            <person name="Gilroy R."/>
            <person name="Ravi A."/>
            <person name="Getino M."/>
            <person name="Pursley I."/>
            <person name="Horton D.L."/>
            <person name="Alikhan N.F."/>
            <person name="Baker D."/>
            <person name="Gharbi K."/>
            <person name="Hall N."/>
            <person name="Watson M."/>
            <person name="Adriaenssens E.M."/>
            <person name="Foster-Nyarko E."/>
            <person name="Jarju S."/>
            <person name="Secka A."/>
            <person name="Antonio M."/>
            <person name="Oren A."/>
            <person name="Chaudhuri R.R."/>
            <person name="La Ragione R."/>
            <person name="Hildebrand F."/>
            <person name="Pallen M.J."/>
        </authorList>
    </citation>
    <scope>NUCLEOTIDE SEQUENCE</scope>
    <source>
        <strain evidence="8">B2-16538</strain>
    </source>
</reference>
<evidence type="ECO:0000256" key="5">
    <source>
        <dbReference type="SAM" id="MobiDB-lite"/>
    </source>
</evidence>
<evidence type="ECO:0000256" key="2">
    <source>
        <dbReference type="ARBA" id="ARBA00022638"/>
    </source>
</evidence>